<dbReference type="OrthoDB" id="559450at2"/>
<dbReference type="RefSeq" id="WP_011472220.1">
    <property type="nucleotide sequence ID" value="NC_007925.1"/>
</dbReference>
<organism evidence="2">
    <name type="scientific">Rhodopseudomonas palustris (strain BisB18)</name>
    <dbReference type="NCBI Taxonomy" id="316056"/>
    <lineage>
        <taxon>Bacteria</taxon>
        <taxon>Pseudomonadati</taxon>
        <taxon>Pseudomonadota</taxon>
        <taxon>Alphaproteobacteria</taxon>
        <taxon>Hyphomicrobiales</taxon>
        <taxon>Nitrobacteraceae</taxon>
        <taxon>Rhodopseudomonas</taxon>
    </lineage>
</organism>
<gene>
    <name evidence="2" type="ordered locus">RPC_1757</name>
</gene>
<dbReference type="Gene3D" id="3.30.460.10">
    <property type="entry name" value="Beta Polymerase, domain 2"/>
    <property type="match status" value="1"/>
</dbReference>
<evidence type="ECO:0000313" key="2">
    <source>
        <dbReference type="EMBL" id="ABD87316.1"/>
    </source>
</evidence>
<evidence type="ECO:0000259" key="1">
    <source>
        <dbReference type="Pfam" id="PF01909"/>
    </source>
</evidence>
<dbReference type="InterPro" id="IPR043519">
    <property type="entry name" value="NT_sf"/>
</dbReference>
<proteinExistence type="predicted"/>
<feature type="domain" description="Polymerase nucleotidyl transferase" evidence="1">
    <location>
        <begin position="23"/>
        <end position="91"/>
    </location>
</feature>
<name>Q217X0_RHOPB</name>
<dbReference type="Pfam" id="PF01909">
    <property type="entry name" value="NTP_transf_2"/>
    <property type="match status" value="1"/>
</dbReference>
<protein>
    <submittedName>
        <fullName evidence="2">DNA polymerase, beta-like region</fullName>
    </submittedName>
</protein>
<accession>Q217X0</accession>
<sequence length="104" mass="11682">MTDVADITLESILAKLRGLTPALQALGVRRLSVFGSRVRGDHRPDSDLDLLIETTGYDGTPKFDLLKVIRLIEDAIGIWPHVMQPSELTPRIRERMADDLIEVF</sequence>
<dbReference type="KEGG" id="rpc:RPC_1757"/>
<dbReference type="GO" id="GO:0016779">
    <property type="term" value="F:nucleotidyltransferase activity"/>
    <property type="evidence" value="ECO:0007669"/>
    <property type="project" value="InterPro"/>
</dbReference>
<dbReference type="AlphaFoldDB" id="Q217X0"/>
<dbReference type="HOGENOM" id="CLU_130257_10_1_5"/>
<dbReference type="EMBL" id="CP000301">
    <property type="protein sequence ID" value="ABD87316.1"/>
    <property type="molecule type" value="Genomic_DNA"/>
</dbReference>
<dbReference type="InterPro" id="IPR002934">
    <property type="entry name" value="Polymerase_NTP_transf_dom"/>
</dbReference>
<dbReference type="SUPFAM" id="SSF81301">
    <property type="entry name" value="Nucleotidyltransferase"/>
    <property type="match status" value="1"/>
</dbReference>
<dbReference type="STRING" id="316056.RPC_1757"/>
<dbReference type="CDD" id="cd05403">
    <property type="entry name" value="NT_KNTase_like"/>
    <property type="match status" value="1"/>
</dbReference>
<dbReference type="eggNOG" id="COG1669">
    <property type="taxonomic scope" value="Bacteria"/>
</dbReference>
<reference evidence="2" key="1">
    <citation type="submission" date="2006-03" db="EMBL/GenBank/DDBJ databases">
        <title>Complete sequence of Rhodopseudomonas palustris BisB18.</title>
        <authorList>
            <consortium name="US DOE Joint Genome Institute"/>
            <person name="Copeland A."/>
            <person name="Lucas S."/>
            <person name="Lapidus A."/>
            <person name="Barry K."/>
            <person name="Detter J.C."/>
            <person name="Glavina del Rio T."/>
            <person name="Hammon N."/>
            <person name="Israni S."/>
            <person name="Dalin E."/>
            <person name="Tice H."/>
            <person name="Pitluck S."/>
            <person name="Chain P."/>
            <person name="Malfatti S."/>
            <person name="Shin M."/>
            <person name="Vergez L."/>
            <person name="Schmutz J."/>
            <person name="Larimer F."/>
            <person name="Land M."/>
            <person name="Hauser L."/>
            <person name="Pelletier D.A."/>
            <person name="Kyrpides N."/>
            <person name="Anderson I."/>
            <person name="Oda Y."/>
            <person name="Harwood C.S."/>
            <person name="Richardson P."/>
        </authorList>
    </citation>
    <scope>NUCLEOTIDE SEQUENCE [LARGE SCALE GENOMIC DNA]</scope>
    <source>
        <strain evidence="2">BisB18</strain>
    </source>
</reference>